<dbReference type="SMART" id="SM00448">
    <property type="entry name" value="REC"/>
    <property type="match status" value="1"/>
</dbReference>
<evidence type="ECO:0000313" key="7">
    <source>
        <dbReference type="EMBL" id="MCC6071161.1"/>
    </source>
</evidence>
<dbReference type="Proteomes" id="UP001198701">
    <property type="component" value="Unassembled WGS sequence"/>
</dbReference>
<comment type="catalytic activity">
    <reaction evidence="1">
        <text>ATP + protein L-histidine = ADP + protein N-phospho-L-histidine.</text>
        <dbReference type="EC" id="2.7.13.3"/>
    </reaction>
</comment>
<proteinExistence type="predicted"/>
<dbReference type="SMART" id="SM00388">
    <property type="entry name" value="HisKA"/>
    <property type="match status" value="1"/>
</dbReference>
<dbReference type="EC" id="2.7.13.3" evidence="2"/>
<feature type="domain" description="Response regulatory" evidence="6">
    <location>
        <begin position="421"/>
        <end position="532"/>
    </location>
</feature>
<dbReference type="PROSITE" id="PS50110">
    <property type="entry name" value="RESPONSE_REGULATORY"/>
    <property type="match status" value="2"/>
</dbReference>
<dbReference type="SMART" id="SM00387">
    <property type="entry name" value="HATPase_c"/>
    <property type="match status" value="1"/>
</dbReference>
<keyword evidence="3 4" id="KW-0597">Phosphoprotein</keyword>
<dbReference type="InterPro" id="IPR003661">
    <property type="entry name" value="HisK_dim/P_dom"/>
</dbReference>
<evidence type="ECO:0000256" key="4">
    <source>
        <dbReference type="PROSITE-ProRule" id="PRU00169"/>
    </source>
</evidence>
<protein>
    <recommendedName>
        <fullName evidence="2">histidine kinase</fullName>
        <ecNumber evidence="2">2.7.13.3</ecNumber>
    </recommendedName>
</protein>
<dbReference type="PROSITE" id="PS50109">
    <property type="entry name" value="HIS_KIN"/>
    <property type="match status" value="1"/>
</dbReference>
<dbReference type="SUPFAM" id="SSF47384">
    <property type="entry name" value="Homodimeric domain of signal transducing histidine kinase"/>
    <property type="match status" value="1"/>
</dbReference>
<feature type="domain" description="Histidine kinase" evidence="5">
    <location>
        <begin position="169"/>
        <end position="392"/>
    </location>
</feature>
<dbReference type="InterPro" id="IPR036097">
    <property type="entry name" value="HisK_dim/P_sf"/>
</dbReference>
<keyword evidence="8" id="KW-1185">Reference proteome</keyword>
<dbReference type="InterPro" id="IPR011006">
    <property type="entry name" value="CheY-like_superfamily"/>
</dbReference>
<feature type="modified residue" description="4-aspartylphosphate" evidence="4">
    <location>
        <position position="469"/>
    </location>
</feature>
<dbReference type="PANTHER" id="PTHR43065">
    <property type="entry name" value="SENSOR HISTIDINE KINASE"/>
    <property type="match status" value="1"/>
</dbReference>
<dbReference type="Gene3D" id="3.30.565.10">
    <property type="entry name" value="Histidine kinase-like ATPase, C-terminal domain"/>
    <property type="match status" value="1"/>
</dbReference>
<sequence length="542" mass="57807">MASVLEGCEVAAHVCGSPEQLYRAVNDDALLLVITEEGLAQCDARLLLARIRAQPAWSNIPVIVLAASARAGHGERLKRLAQLGNVTVISRPIAREAMAMAVGSALHSRQLQFKLRDQLTELGRYSVELERRVDERSAALAREVDERKRIEAALLESRRLESLGRLTGGIAHDFNNMLQVVSGGVQLLRALTAAAPDPRLQRTLDSIERASGHGAKLTQQLLAYGRRQALSASAVDLNERMQDMAVLLRHTVGREIRLTIEVPDGLWPVRADATQLEMAVLNLVLNARDAMPDGGQITLSLRNCTLPEAGNRDTASLRGDYVCIALSDQGCGMDKATLGQAFEPFFTTKAMGKGTGLGLSQVQGFATQSGGHAFIQSDPNGTTVSILLPRCIGRDGATAATAPAPQLDDLAAGSIRLHGLTVLCVEDDPLVAEVAAGIFDVLGMKLIAAANADEALEVDLDGVDAVLSDVMMPGSMDGIGLAAALRRARPDLPVVLASGYISSPERLQSLDVGFVQKPYSGAHISAALLREIARMGQRSRPR</sequence>
<feature type="domain" description="Response regulatory" evidence="6">
    <location>
        <begin position="1"/>
        <end position="106"/>
    </location>
</feature>
<dbReference type="PANTHER" id="PTHR43065:SF49">
    <property type="entry name" value="HISTIDINE KINASE"/>
    <property type="match status" value="1"/>
</dbReference>
<accession>A0ABS8IT86</accession>
<evidence type="ECO:0000256" key="2">
    <source>
        <dbReference type="ARBA" id="ARBA00012438"/>
    </source>
</evidence>
<evidence type="ECO:0000256" key="3">
    <source>
        <dbReference type="ARBA" id="ARBA00022553"/>
    </source>
</evidence>
<evidence type="ECO:0000259" key="6">
    <source>
        <dbReference type="PROSITE" id="PS50110"/>
    </source>
</evidence>
<dbReference type="InterPro" id="IPR001789">
    <property type="entry name" value="Sig_transdc_resp-reg_receiver"/>
</dbReference>
<evidence type="ECO:0000313" key="8">
    <source>
        <dbReference type="Proteomes" id="UP001198701"/>
    </source>
</evidence>
<name>A0ABS8IT86_9BURK</name>
<dbReference type="SUPFAM" id="SSF52172">
    <property type="entry name" value="CheY-like"/>
    <property type="match status" value="2"/>
</dbReference>
<gene>
    <name evidence="7" type="ORF">LMJ30_09360</name>
</gene>
<dbReference type="PRINTS" id="PR00344">
    <property type="entry name" value="BCTRLSENSOR"/>
</dbReference>
<reference evidence="7 8" key="1">
    <citation type="submission" date="2021-11" db="EMBL/GenBank/DDBJ databases">
        <authorList>
            <person name="Huq M.A."/>
        </authorList>
    </citation>
    <scope>NUCLEOTIDE SEQUENCE [LARGE SCALE GENOMIC DNA]</scope>
    <source>
        <strain evidence="7 8">MAHUQ-52</strain>
    </source>
</reference>
<evidence type="ECO:0000259" key="5">
    <source>
        <dbReference type="PROSITE" id="PS50109"/>
    </source>
</evidence>
<dbReference type="InterPro" id="IPR036890">
    <property type="entry name" value="HATPase_C_sf"/>
</dbReference>
<dbReference type="Pfam" id="PF02518">
    <property type="entry name" value="HATPase_c"/>
    <property type="match status" value="1"/>
</dbReference>
<dbReference type="EMBL" id="JAJHPV010000013">
    <property type="protein sequence ID" value="MCC6071161.1"/>
    <property type="molecule type" value="Genomic_DNA"/>
</dbReference>
<organism evidence="7 8">
    <name type="scientific">Massilia agrisoli</name>
    <dbReference type="NCBI Taxonomy" id="2892444"/>
    <lineage>
        <taxon>Bacteria</taxon>
        <taxon>Pseudomonadati</taxon>
        <taxon>Pseudomonadota</taxon>
        <taxon>Betaproteobacteria</taxon>
        <taxon>Burkholderiales</taxon>
        <taxon>Oxalobacteraceae</taxon>
        <taxon>Telluria group</taxon>
        <taxon>Massilia</taxon>
    </lineage>
</organism>
<comment type="caution">
    <text evidence="4">Lacks conserved residue(s) required for the propagation of feature annotation.</text>
</comment>
<dbReference type="InterPro" id="IPR003594">
    <property type="entry name" value="HATPase_dom"/>
</dbReference>
<dbReference type="InterPro" id="IPR004358">
    <property type="entry name" value="Sig_transdc_His_kin-like_C"/>
</dbReference>
<dbReference type="Gene3D" id="3.40.50.2300">
    <property type="match status" value="2"/>
</dbReference>
<dbReference type="CDD" id="cd00156">
    <property type="entry name" value="REC"/>
    <property type="match status" value="1"/>
</dbReference>
<dbReference type="SUPFAM" id="SSF55874">
    <property type="entry name" value="ATPase domain of HSP90 chaperone/DNA topoisomerase II/histidine kinase"/>
    <property type="match status" value="1"/>
</dbReference>
<evidence type="ECO:0000256" key="1">
    <source>
        <dbReference type="ARBA" id="ARBA00000085"/>
    </source>
</evidence>
<dbReference type="CDD" id="cd00082">
    <property type="entry name" value="HisKA"/>
    <property type="match status" value="1"/>
</dbReference>
<dbReference type="InterPro" id="IPR005467">
    <property type="entry name" value="His_kinase_dom"/>
</dbReference>
<dbReference type="Pfam" id="PF00072">
    <property type="entry name" value="Response_reg"/>
    <property type="match status" value="1"/>
</dbReference>
<comment type="caution">
    <text evidence="7">The sequence shown here is derived from an EMBL/GenBank/DDBJ whole genome shotgun (WGS) entry which is preliminary data.</text>
</comment>
<dbReference type="Gene3D" id="1.10.287.130">
    <property type="match status" value="1"/>
</dbReference>
<dbReference type="Pfam" id="PF00512">
    <property type="entry name" value="HisKA"/>
    <property type="match status" value="1"/>
</dbReference>
<dbReference type="RefSeq" id="WP_229432086.1">
    <property type="nucleotide sequence ID" value="NZ_JAJHPV010000013.1"/>
</dbReference>